<proteinExistence type="predicted"/>
<reference evidence="2 3" key="1">
    <citation type="submission" date="2023-01" db="EMBL/GenBank/DDBJ databases">
        <authorList>
            <person name="Kreplak J."/>
        </authorList>
    </citation>
    <scope>NUCLEOTIDE SEQUENCE [LARGE SCALE GENOMIC DNA]</scope>
</reference>
<dbReference type="AlphaFoldDB" id="A0AAV1ACM7"/>
<evidence type="ECO:0000313" key="2">
    <source>
        <dbReference type="EMBL" id="CAI8607373.1"/>
    </source>
</evidence>
<feature type="region of interest" description="Disordered" evidence="1">
    <location>
        <begin position="1"/>
        <end position="85"/>
    </location>
</feature>
<name>A0AAV1ACM7_VICFA</name>
<organism evidence="2 3">
    <name type="scientific">Vicia faba</name>
    <name type="common">Broad bean</name>
    <name type="synonym">Faba vulgaris</name>
    <dbReference type="NCBI Taxonomy" id="3906"/>
    <lineage>
        <taxon>Eukaryota</taxon>
        <taxon>Viridiplantae</taxon>
        <taxon>Streptophyta</taxon>
        <taxon>Embryophyta</taxon>
        <taxon>Tracheophyta</taxon>
        <taxon>Spermatophyta</taxon>
        <taxon>Magnoliopsida</taxon>
        <taxon>eudicotyledons</taxon>
        <taxon>Gunneridae</taxon>
        <taxon>Pentapetalae</taxon>
        <taxon>rosids</taxon>
        <taxon>fabids</taxon>
        <taxon>Fabales</taxon>
        <taxon>Fabaceae</taxon>
        <taxon>Papilionoideae</taxon>
        <taxon>50 kb inversion clade</taxon>
        <taxon>NPAAA clade</taxon>
        <taxon>Hologalegina</taxon>
        <taxon>IRL clade</taxon>
        <taxon>Fabeae</taxon>
        <taxon>Vicia</taxon>
    </lineage>
</organism>
<dbReference type="Proteomes" id="UP001157006">
    <property type="component" value="Chromosome 4"/>
</dbReference>
<keyword evidence="3" id="KW-1185">Reference proteome</keyword>
<protein>
    <submittedName>
        <fullName evidence="2">Uncharacterized protein</fullName>
    </submittedName>
</protein>
<evidence type="ECO:0000313" key="3">
    <source>
        <dbReference type="Proteomes" id="UP001157006"/>
    </source>
</evidence>
<accession>A0AAV1ACM7</accession>
<dbReference type="EMBL" id="OX451739">
    <property type="protein sequence ID" value="CAI8607373.1"/>
    <property type="molecule type" value="Genomic_DNA"/>
</dbReference>
<gene>
    <name evidence="2" type="ORF">VFH_IV035160</name>
</gene>
<feature type="compositionally biased region" description="Basic residues" evidence="1">
    <location>
        <begin position="1"/>
        <end position="17"/>
    </location>
</feature>
<evidence type="ECO:0000256" key="1">
    <source>
        <dbReference type="SAM" id="MobiDB-lite"/>
    </source>
</evidence>
<sequence>MQRRKESHRKTKVTGRRKSQEDESHRKTKVTGRRNSQEDESYRKTKVTGRRKSQEDESHRKTKVTGRRKSQEDESHRKTKVTGRRKGLPKRLLFFSDQRWRDLSSHSHRLRFLVFSDSFSDDLRRSISASCFKPCLLTHSSSSRSILHLVLIDMLRFEVNEDCCCCCCGFSLNMMQQLGDAEDWCVETVSYMGLRQ</sequence>